<dbReference type="STRING" id="1216006.VA7868_02436"/>
<evidence type="ECO:0000313" key="1">
    <source>
        <dbReference type="EMBL" id="SHI20560.1"/>
    </source>
</evidence>
<sequence length="218" mass="25083">MKIHMLVFQLLVTGVVTIILCGVSYAKDACDVIGQYSNINIEQSELSEKIFGIERETEELRYLIEIDNIIENDHFKFNDYIRLVDCIDSYDSRFIKRNAKFFKLLLISVLTGDTPEDEKNKIIKYVIEALQSKDKLVIGQAVYATVPFNDKIFIPYLKHIVFSAKNDKGLQKTAIDMLAFISGSQTRDALVDIKQDLSDPEITELINTRLKESDYLYH</sequence>
<dbReference type="Proteomes" id="UP000184608">
    <property type="component" value="Unassembled WGS sequence"/>
</dbReference>
<reference evidence="1 2" key="1">
    <citation type="submission" date="2016-11" db="EMBL/GenBank/DDBJ databases">
        <authorList>
            <person name="Jaros S."/>
            <person name="Januszkiewicz K."/>
            <person name="Wedrychowicz H."/>
        </authorList>
    </citation>
    <scope>NUCLEOTIDE SEQUENCE [LARGE SCALE GENOMIC DNA]</scope>
    <source>
        <strain evidence="1 2">CECT 7868</strain>
    </source>
</reference>
<dbReference type="EMBL" id="FQXZ01000024">
    <property type="protein sequence ID" value="SHI20560.1"/>
    <property type="molecule type" value="Genomic_DNA"/>
</dbReference>
<name>A0A1M5Z8K8_9VIBR</name>
<proteinExistence type="predicted"/>
<evidence type="ECO:0000313" key="2">
    <source>
        <dbReference type="Proteomes" id="UP000184608"/>
    </source>
</evidence>
<organism evidence="1 2">
    <name type="scientific">Vibrio aerogenes CECT 7868</name>
    <dbReference type="NCBI Taxonomy" id="1216006"/>
    <lineage>
        <taxon>Bacteria</taxon>
        <taxon>Pseudomonadati</taxon>
        <taxon>Pseudomonadota</taxon>
        <taxon>Gammaproteobacteria</taxon>
        <taxon>Vibrionales</taxon>
        <taxon>Vibrionaceae</taxon>
        <taxon>Vibrio</taxon>
    </lineage>
</organism>
<keyword evidence="2" id="KW-1185">Reference proteome</keyword>
<dbReference type="OrthoDB" id="9869118at2"/>
<accession>A0A1M5Z8K8</accession>
<dbReference type="AlphaFoldDB" id="A0A1M5Z8K8"/>
<protein>
    <recommendedName>
        <fullName evidence="3">HEAT repeat protein</fullName>
    </recommendedName>
</protein>
<evidence type="ECO:0008006" key="3">
    <source>
        <dbReference type="Google" id="ProtNLM"/>
    </source>
</evidence>
<gene>
    <name evidence="1" type="ORF">VA7868_02436</name>
</gene>
<dbReference type="RefSeq" id="WP_073604102.1">
    <property type="nucleotide sequence ID" value="NZ_FQXZ01000024.1"/>
</dbReference>